<dbReference type="PANTHER" id="PTHR14091:SF0">
    <property type="entry name" value="PERIODIC TRYPTOPHAN PROTEIN 1 HOMOLOG"/>
    <property type="match status" value="1"/>
</dbReference>
<feature type="compositionally biased region" description="Polar residues" evidence="1">
    <location>
        <begin position="830"/>
        <end position="859"/>
    </location>
</feature>
<dbReference type="Proteomes" id="UP000324800">
    <property type="component" value="Unassembled WGS sequence"/>
</dbReference>
<evidence type="ECO:0000256" key="1">
    <source>
        <dbReference type="SAM" id="MobiDB-lite"/>
    </source>
</evidence>
<feature type="compositionally biased region" description="Acidic residues" evidence="1">
    <location>
        <begin position="388"/>
        <end position="399"/>
    </location>
</feature>
<feature type="region of interest" description="Disordered" evidence="1">
    <location>
        <begin position="1177"/>
        <end position="1213"/>
    </location>
</feature>
<name>A0A5J4WLM0_9EUKA</name>
<feature type="compositionally biased region" description="Polar residues" evidence="1">
    <location>
        <begin position="403"/>
        <end position="414"/>
    </location>
</feature>
<dbReference type="InterPro" id="IPR044285">
    <property type="entry name" value="PWP1"/>
</dbReference>
<feature type="compositionally biased region" description="Basic residues" evidence="1">
    <location>
        <begin position="279"/>
        <end position="290"/>
    </location>
</feature>
<sequence length="2659" mass="304550">MEARCLFVQGVSDLSEQEHLRNSGRDEKFYHRIFYSFFSPVGKTWLGDTYEGTLHPAEQSEHLAFSSTCKETLFFVYRPELEPQLVLEIVLVALDKFGRVVREVGLGWKTINLTKVSESLIDVERIGDVAMDLRIQEDDIWMGTPRQLMIINELPEDSSYVKPCQSGKINCSLLKHDALLDLTSLLPLHQILDDRNASLSIAGLYPTHVQHLVKTAFEPEYQRLMEKLPDDELSKNKDRRSKNQGDDDSYEQEGERSNEDQNRDDQIGNEDDDDIIQGPKKKKKAKKNKKGSGQQSDDESEGKKKKKKKKKSKIEDLRTITKELIPQMDDGEEQRMKQLLVEAILHPERIQERQKNKKKNKNKKGKGIKEKDNKKGKNKKNKKKSGYEEQEDNEEEDNDERQSYNISKKQSRYSNDMDDDESETFDADLYEEAVNKVKPTFRWLDSSEWGDEDFSIVRGGMLPKKLITQERMEKILLASVPKVKPGQTIASAAPAKGIPGKKGEIIAQQNKAQKDASQLAEKNKGGQQTILPNGYRTRRGIILRSPWKYGNSLLRPLKQEPIRLILRDIHIRLKLGFNELFRAQLDYIRRREQLLNGESDTEDGRKVEIIGHSLYVIQSNGVRSFDNKIVIDLLPDQPYDVHQSNPALENQGKKGQSVVQKPVRVDALKLKNKQATVELPGCFAHPNFCLIFLIVYRVMVPVNYNPELYFARKQAKQQEELKKSGNFVVKLIPIEKGVLKEQPKLPVIRQEVEKDIVVGWNDFYPFKSADDEDDEENEFAAFDDNEEDISEEIEEENEEEEEEQREKEQDGNGSADADMNDNAERESIASGVSRSNTRSKPPRSEASTPTSQISLSPLRSPSKGQMKSGKGQKVAKWIKNNKNKGIIGQDFYYNKEGQITERSNADILEVDVSKISVENLRARRRLLLRIPNLEKPQDEYQLAMMENTNKKGKKGKVMTGPGGAGWGLLGPGQRSSSPHALKPYDERDKKISVKDYTEVSMRGNCVINVLYQDVEGKWVFDPRRGPYDEHDTRNIKEIGAVDIAEFFRNQTDLIVPPYQSYNPTSQAQNKQLKGGYSSSSSSYYLANQALSAARAFNEKHPPPLEILFPYNRLHPYTMPQKGEGPNDCPYARNTSQFEAFCRLRFRLAIPSDQLKWLPAYVLPPWREDELKLKRKIIVKRPPKPKPKKEEPKPDTTEPPKSPTPPKQDDKPDNIVLVIKPPEKKIEKPPTLATLCQIERPAIVVAPVIAVHNGIARNTDSFDPNSLKTLIQLETKNSNVNIQDPSQQSSTNESSTTSSLPSLSSQTHISEFKFSFLSFTAVGVQKQKNKNYNSHITGDGEAELEVERLLKEKQKEQEEQEQEVGSKKDSLKKKKGDEVMMMMQQDMDDDQDIEKARYEKGSTNDPKRKKKNKNKKENKDEDEDEQTDRDEKDNKKTQSTTLAKIPPRVIDPNDLSQYLMFQSLKLNSLLPDNVIFGMRFYTFPFNTTKIGAVKRNMRLLTRVKQQISGRMSAIYLSTYENIPEISELPSDDNINTQIVGAGKITAADALFPIAAYEKDDQDETNINLGVGLHGETSAPLSLKYSINEKQLYIPPPLPISIQQQGIEYNMQNINSSNSNNRNNNVKKSNKEDLNKNIVVNMQEFKQDVGIEGNDIDNELQGVNDIIGGKKFRVEASTLSDYLTRHHLLQIDVFDADSLLPVGVSYLPLWILGDMIGLPIEYRLFAGGAVLEEDLGNEEDTIRFQRQHLKQKVTLELDVYPSFNLLAHADNMNTGSPFGGASMTPSIQQCHWLYPYTQPYYGGQAGHFLPPPIPFAKLRISVSHNPEQPVPSSLYSDQQIQLKQELDLANETIESLKAKGLEEKYLNKKGFSSLQFDLIRQQHKQQLLQQIAKQTINVNSIIPIFPQFATPIYFELGYQYQGKEERSIEIVIDDSARFLGPFWCINSDGSIGIKENQHFKQTNVNKQKGGRNKRSEINKSNMKKTKSIVPGTYYYYEHCDDNIELEQEGEGSDDEYRYNIGSNDDYSIKKKDKELEQEGEGSDDEYRYNIGSNDDYSIKKKDKGIQDYIFNGPMDNNYETIVDHSLTSIPHSSHNSSIHSQHTQYYQMQISDTLQQKETNFDSLRPFSGQNKLNNEELVELFVITEQMMAKRYRNILGICNEESISEAMTGAISSIQSVLQPNNNNQFSARGRQANINGIYQTDGKENYSFQLPKIVQGPLPSRPLHLCQPNTNPNYVKFNIDNGPTSIIPRQRQQQQQLQQFNYNKGNIRNSKRNTIQQNYQQQYEQWKKYEDERKKRKRERRERKIKKRIEQGMQLQGDQYDYDYNNNDDDSEDEEDLVNYPPIPFPTAYNDYPIARNSRSQSPKPLYDDVEVEQEQNDADQIEPDKEIRKENIESKRKRNRSQDQSQFYDDDDEGQLNDDLLYTNKPHFPPSSFNPSYNSSQSSPLFSYSYTYNIYPNIYNRIPFLFQSFAAGDQGINASVIDRGNKEANAPSSIEFDSSFGQLLGPQGELITDSPSIIPRLIRIQFRDNKTKRHLANYQVLVCPKGHTVDRIIRIFRADNEPCEIDLPLPLTKIIKGKGIQYDLQQEMIKMMEKQVQDQYKGQQKGIQGILKGGLRKKQQQGAQEQGINPPIGVKWNLLGQIVQNQDQYGQEQQQNK</sequence>
<evidence type="ECO:0000313" key="3">
    <source>
        <dbReference type="Proteomes" id="UP000324800"/>
    </source>
</evidence>
<feature type="compositionally biased region" description="Basic residues" evidence="1">
    <location>
        <begin position="1177"/>
        <end position="1186"/>
    </location>
</feature>
<proteinExistence type="predicted"/>
<feature type="compositionally biased region" description="Basic and acidic residues" evidence="1">
    <location>
        <begin position="2384"/>
        <end position="2396"/>
    </location>
</feature>
<feature type="compositionally biased region" description="Low complexity" evidence="1">
    <location>
        <begin position="862"/>
        <end position="876"/>
    </location>
</feature>
<feature type="compositionally biased region" description="Basic and acidic residues" evidence="1">
    <location>
        <begin position="1187"/>
        <end position="1197"/>
    </location>
</feature>
<protein>
    <submittedName>
        <fullName evidence="2">Uncharacterized protein</fullName>
    </submittedName>
</protein>
<organism evidence="2 3">
    <name type="scientific">Streblomastix strix</name>
    <dbReference type="NCBI Taxonomy" id="222440"/>
    <lineage>
        <taxon>Eukaryota</taxon>
        <taxon>Metamonada</taxon>
        <taxon>Preaxostyla</taxon>
        <taxon>Oxymonadida</taxon>
        <taxon>Streblomastigidae</taxon>
        <taxon>Streblomastix</taxon>
    </lineage>
</organism>
<feature type="compositionally biased region" description="Basic and acidic residues" evidence="1">
    <location>
        <begin position="253"/>
        <end position="266"/>
    </location>
</feature>
<feature type="compositionally biased region" description="Acidic residues" evidence="1">
    <location>
        <begin position="770"/>
        <end position="803"/>
    </location>
</feature>
<feature type="region of interest" description="Disordered" evidence="1">
    <location>
        <begin position="1353"/>
        <end position="1375"/>
    </location>
</feature>
<feature type="region of interest" description="Disordered" evidence="1">
    <location>
        <begin position="767"/>
        <end position="876"/>
    </location>
</feature>
<feature type="compositionally biased region" description="Basic and acidic residues" evidence="1">
    <location>
        <begin position="345"/>
        <end position="354"/>
    </location>
</feature>
<feature type="region of interest" description="Disordered" evidence="1">
    <location>
        <begin position="1277"/>
        <end position="1302"/>
    </location>
</feature>
<feature type="region of interest" description="Disordered" evidence="1">
    <location>
        <begin position="2291"/>
        <end position="2429"/>
    </location>
</feature>
<feature type="region of interest" description="Disordered" evidence="1">
    <location>
        <begin position="227"/>
        <end position="423"/>
    </location>
</feature>
<dbReference type="PANTHER" id="PTHR14091">
    <property type="entry name" value="PERIODIC TRYPTOPHAN PROTEIN 1"/>
    <property type="match status" value="1"/>
</dbReference>
<feature type="region of interest" description="Disordered" evidence="1">
    <location>
        <begin position="510"/>
        <end position="530"/>
    </location>
</feature>
<feature type="region of interest" description="Disordered" evidence="1">
    <location>
        <begin position="1396"/>
        <end position="1448"/>
    </location>
</feature>
<feature type="compositionally biased region" description="Low complexity" evidence="1">
    <location>
        <begin position="2419"/>
        <end position="2429"/>
    </location>
</feature>
<feature type="compositionally biased region" description="Low complexity" evidence="1">
    <location>
        <begin position="1284"/>
        <end position="1302"/>
    </location>
</feature>
<feature type="compositionally biased region" description="Basic and acidic residues" evidence="1">
    <location>
        <begin position="1396"/>
        <end position="1405"/>
    </location>
</feature>
<reference evidence="2 3" key="1">
    <citation type="submission" date="2019-03" db="EMBL/GenBank/DDBJ databases">
        <title>Single cell metagenomics reveals metabolic interactions within the superorganism composed of flagellate Streblomastix strix and complex community of Bacteroidetes bacteria on its surface.</title>
        <authorList>
            <person name="Treitli S.C."/>
            <person name="Kolisko M."/>
            <person name="Husnik F."/>
            <person name="Keeling P."/>
            <person name="Hampl V."/>
        </authorList>
    </citation>
    <scope>NUCLEOTIDE SEQUENCE [LARGE SCALE GENOMIC DNA]</scope>
    <source>
        <strain evidence="2">ST1C</strain>
    </source>
</reference>
<dbReference type="GO" id="GO:0006364">
    <property type="term" value="P:rRNA processing"/>
    <property type="evidence" value="ECO:0007669"/>
    <property type="project" value="InterPro"/>
</dbReference>
<feature type="compositionally biased region" description="Basic residues" evidence="1">
    <location>
        <begin position="2295"/>
        <end position="2308"/>
    </location>
</feature>
<feature type="compositionally biased region" description="Basic residues" evidence="1">
    <location>
        <begin position="355"/>
        <end position="366"/>
    </location>
</feature>
<feature type="compositionally biased region" description="Basic and acidic residues" evidence="1">
    <location>
        <begin position="227"/>
        <end position="245"/>
    </location>
</feature>
<comment type="caution">
    <text evidence="2">The sequence shown here is derived from an EMBL/GenBank/DDBJ whole genome shotgun (WGS) entry which is preliminary data.</text>
</comment>
<accession>A0A5J4WLM0</accession>
<feature type="compositionally biased region" description="Acidic residues" evidence="1">
    <location>
        <begin position="2327"/>
        <end position="2338"/>
    </location>
</feature>
<gene>
    <name evidence="2" type="ORF">EZS28_008507</name>
</gene>
<dbReference type="EMBL" id="SNRW01001550">
    <property type="protein sequence ID" value="KAA6395967.1"/>
    <property type="molecule type" value="Genomic_DNA"/>
</dbReference>
<dbReference type="GO" id="GO:0005634">
    <property type="term" value="C:nucleus"/>
    <property type="evidence" value="ECO:0007669"/>
    <property type="project" value="TreeGrafter"/>
</dbReference>
<feature type="compositionally biased region" description="Basic residues" evidence="1">
    <location>
        <begin position="1406"/>
        <end position="1415"/>
    </location>
</feature>
<feature type="compositionally biased region" description="Basic residues" evidence="1">
    <location>
        <begin position="303"/>
        <end position="312"/>
    </location>
</feature>
<evidence type="ECO:0000313" key="2">
    <source>
        <dbReference type="EMBL" id="KAA6395967.1"/>
    </source>
</evidence>
<dbReference type="OrthoDB" id="10688533at2759"/>
<feature type="compositionally biased region" description="Acidic residues" evidence="1">
    <location>
        <begin position="2369"/>
        <end position="2383"/>
    </location>
</feature>